<evidence type="ECO:0000313" key="1">
    <source>
        <dbReference type="EMBL" id="KAJ8117041.1"/>
    </source>
</evidence>
<gene>
    <name evidence="1" type="ORF">OPT61_g1682</name>
</gene>
<sequence length="670" mass="73535">MPQAAVSAWALRRKLLWLVVKRHAASTHETVPPQALRHTQPSPHRQEHRHSAVDDARVFSRRQKLHAKLAAAAPPGPLFRNHQEFSSASSAHILCLSTPIMRFFGKKAPEEIAEKGTPESSTPAETPARTVSPTRDGADVEPQGRVPAVAVILGAIASIGGFMFGYESGQISGFLQMSDFLERFGEDGQFSAIRQGTIVGLLCIGTLFGCLISAPLADTYGRRLTISGSAFFYIIGVIIEITSDRVWVQFAMGRFAAGLGIGALSTVVPMYQSESIPKRIRGATVSSYQLLITLGIWTAYMVNYGTSKDYTDSAQWRIPNGLSALWAIILGSTILLLPESPRYAYRMGRIDEARANMARLNGIAPDSAFIDKEIQEIEEKLAAEKAGGDHPWHEMFTGPRMLYRVLLGMVLQAGQQLTGANYFFYYGTVIFSATGLDNPYVTSIILGTVNVVATIGGLWIVENVGRRKAMMGGAAWMCLCLFIYSFVGHYVSVVDAATGQPIPTSTAGNVMIVFTCLFIVGFATTWGPLVWAIVGELYPARYRAGAMALATASNWLFNFIISFVSTLVTDRIDYFYGLVFGVSCFLLFWVVYFFMIESKDRSLEEIDTMYMLHVNPITSAKWDSSTLQKDGLIDTDRLQMGPGGRSWSKAEQANTHGGVLEPAERNEIQV</sequence>
<name>A0ACC2IPG7_9PLEO</name>
<protein>
    <submittedName>
        <fullName evidence="1">Uncharacterized protein</fullName>
    </submittedName>
</protein>
<accession>A0ACC2IPG7</accession>
<organism evidence="1 2">
    <name type="scientific">Boeremia exigua</name>
    <dbReference type="NCBI Taxonomy" id="749465"/>
    <lineage>
        <taxon>Eukaryota</taxon>
        <taxon>Fungi</taxon>
        <taxon>Dikarya</taxon>
        <taxon>Ascomycota</taxon>
        <taxon>Pezizomycotina</taxon>
        <taxon>Dothideomycetes</taxon>
        <taxon>Pleosporomycetidae</taxon>
        <taxon>Pleosporales</taxon>
        <taxon>Pleosporineae</taxon>
        <taxon>Didymellaceae</taxon>
        <taxon>Boeremia</taxon>
    </lineage>
</organism>
<comment type="caution">
    <text evidence="1">The sequence shown here is derived from an EMBL/GenBank/DDBJ whole genome shotgun (WGS) entry which is preliminary data.</text>
</comment>
<keyword evidence="2" id="KW-1185">Reference proteome</keyword>
<dbReference type="EMBL" id="JAPHNI010000069">
    <property type="protein sequence ID" value="KAJ8117041.1"/>
    <property type="molecule type" value="Genomic_DNA"/>
</dbReference>
<evidence type="ECO:0000313" key="2">
    <source>
        <dbReference type="Proteomes" id="UP001153331"/>
    </source>
</evidence>
<proteinExistence type="predicted"/>
<dbReference type="Proteomes" id="UP001153331">
    <property type="component" value="Unassembled WGS sequence"/>
</dbReference>
<reference evidence="1" key="1">
    <citation type="submission" date="2022-11" db="EMBL/GenBank/DDBJ databases">
        <title>Genome Sequence of Boeremia exigua.</title>
        <authorList>
            <person name="Buettner E."/>
        </authorList>
    </citation>
    <scope>NUCLEOTIDE SEQUENCE</scope>
    <source>
        <strain evidence="1">CU02</strain>
    </source>
</reference>